<keyword evidence="9" id="KW-1185">Reference proteome</keyword>
<dbReference type="Gene3D" id="2.40.40.20">
    <property type="match status" value="1"/>
</dbReference>
<gene>
    <name evidence="8" type="ORF">EV702DRAFT_1248392</name>
</gene>
<dbReference type="EMBL" id="JABBWD010000006">
    <property type="protein sequence ID" value="KAG1781396.1"/>
    <property type="molecule type" value="Genomic_DNA"/>
</dbReference>
<keyword evidence="3" id="KW-0808">Transferase</keyword>
<evidence type="ECO:0000256" key="4">
    <source>
        <dbReference type="ARBA" id="ARBA00022695"/>
    </source>
</evidence>
<comment type="caution">
    <text evidence="8">The sequence shown here is derived from an EMBL/GenBank/DDBJ whole genome shotgun (WGS) entry which is preliminary data.</text>
</comment>
<dbReference type="AlphaFoldDB" id="A0A9P7D7H9"/>
<evidence type="ECO:0000259" key="7">
    <source>
        <dbReference type="SMART" id="SM00663"/>
    </source>
</evidence>
<evidence type="ECO:0000256" key="5">
    <source>
        <dbReference type="ARBA" id="ARBA00023163"/>
    </source>
</evidence>
<sequence length="217" mass="25069">MGKRVDFSARTVITHEPNLELDEVGVPRSIAMNLTYPKRVTPYNIAYLQELVHNSPTTYPGARYVVRDTGKHIDLHYNKCADTSAQEERGSLGERLAHDELVEFDLFSIRLAFAQHHIVVERLEQEHRRQSRRKLQQQNPKSRDPVRLHAGLSIDISPIQQDTVDTRVHPIWSIKYNQQTQTRAKPVFLNRAMQTQGRKLEVPEAAWRGARFIPSMS</sequence>
<feature type="domain" description="RNA polymerase N-terminal" evidence="7">
    <location>
        <begin position="1"/>
        <end position="155"/>
    </location>
</feature>
<dbReference type="EC" id="2.7.7.6" evidence="1"/>
<dbReference type="InterPro" id="IPR000722">
    <property type="entry name" value="RNA_pol_asu"/>
</dbReference>
<dbReference type="PANTHER" id="PTHR19376">
    <property type="entry name" value="DNA-DIRECTED RNA POLYMERASE"/>
    <property type="match status" value="1"/>
</dbReference>
<dbReference type="Gene3D" id="3.30.1490.180">
    <property type="entry name" value="RNA polymerase ii"/>
    <property type="match status" value="1"/>
</dbReference>
<dbReference type="GO" id="GO:0005665">
    <property type="term" value="C:RNA polymerase II, core complex"/>
    <property type="evidence" value="ECO:0007669"/>
    <property type="project" value="TreeGrafter"/>
</dbReference>
<proteinExistence type="predicted"/>
<protein>
    <recommendedName>
        <fullName evidence="1">DNA-directed RNA polymerase</fullName>
        <ecNumber evidence="1">2.7.7.6</ecNumber>
    </recommendedName>
</protein>
<evidence type="ECO:0000256" key="2">
    <source>
        <dbReference type="ARBA" id="ARBA00022478"/>
    </source>
</evidence>
<reference evidence="8" key="1">
    <citation type="journal article" date="2020" name="New Phytol.">
        <title>Comparative genomics reveals dynamic genome evolution in host specialist ectomycorrhizal fungi.</title>
        <authorList>
            <person name="Lofgren L.A."/>
            <person name="Nguyen N.H."/>
            <person name="Vilgalys R."/>
            <person name="Ruytinx J."/>
            <person name="Liao H.L."/>
            <person name="Branco S."/>
            <person name="Kuo A."/>
            <person name="LaButti K."/>
            <person name="Lipzen A."/>
            <person name="Andreopoulos W."/>
            <person name="Pangilinan J."/>
            <person name="Riley R."/>
            <person name="Hundley H."/>
            <person name="Na H."/>
            <person name="Barry K."/>
            <person name="Grigoriev I.V."/>
            <person name="Stajich J.E."/>
            <person name="Kennedy P.G."/>
        </authorList>
    </citation>
    <scope>NUCLEOTIDE SEQUENCE</scope>
    <source>
        <strain evidence="8">DOB743</strain>
    </source>
</reference>
<dbReference type="SUPFAM" id="SSF64484">
    <property type="entry name" value="beta and beta-prime subunits of DNA dependent RNA-polymerase"/>
    <property type="match status" value="1"/>
</dbReference>
<dbReference type="Proteomes" id="UP000714275">
    <property type="component" value="Unassembled WGS sequence"/>
</dbReference>
<comment type="catalytic activity">
    <reaction evidence="6">
        <text>RNA(n) + a ribonucleoside 5'-triphosphate = RNA(n+1) + diphosphate</text>
        <dbReference type="Rhea" id="RHEA:21248"/>
        <dbReference type="Rhea" id="RHEA-COMP:14527"/>
        <dbReference type="Rhea" id="RHEA-COMP:17342"/>
        <dbReference type="ChEBI" id="CHEBI:33019"/>
        <dbReference type="ChEBI" id="CHEBI:61557"/>
        <dbReference type="ChEBI" id="CHEBI:140395"/>
        <dbReference type="EC" id="2.7.7.6"/>
    </reaction>
</comment>
<accession>A0A9P7D7H9</accession>
<keyword evidence="5" id="KW-0804">Transcription</keyword>
<evidence type="ECO:0000256" key="3">
    <source>
        <dbReference type="ARBA" id="ARBA00022679"/>
    </source>
</evidence>
<dbReference type="PANTHER" id="PTHR19376:SF37">
    <property type="entry name" value="DNA-DIRECTED RNA POLYMERASE II SUBUNIT RPB1"/>
    <property type="match status" value="1"/>
</dbReference>
<evidence type="ECO:0000313" key="8">
    <source>
        <dbReference type="EMBL" id="KAG1781396.1"/>
    </source>
</evidence>
<organism evidence="8 9">
    <name type="scientific">Suillus placidus</name>
    <dbReference type="NCBI Taxonomy" id="48579"/>
    <lineage>
        <taxon>Eukaryota</taxon>
        <taxon>Fungi</taxon>
        <taxon>Dikarya</taxon>
        <taxon>Basidiomycota</taxon>
        <taxon>Agaricomycotina</taxon>
        <taxon>Agaricomycetes</taxon>
        <taxon>Agaricomycetidae</taxon>
        <taxon>Boletales</taxon>
        <taxon>Suillineae</taxon>
        <taxon>Suillaceae</taxon>
        <taxon>Suillus</taxon>
    </lineage>
</organism>
<dbReference type="Pfam" id="PF00623">
    <property type="entry name" value="RNA_pol_Rpb1_2"/>
    <property type="match status" value="1"/>
</dbReference>
<keyword evidence="2" id="KW-0240">DNA-directed RNA polymerase</keyword>
<evidence type="ECO:0000313" key="9">
    <source>
        <dbReference type="Proteomes" id="UP000714275"/>
    </source>
</evidence>
<evidence type="ECO:0000256" key="1">
    <source>
        <dbReference type="ARBA" id="ARBA00012418"/>
    </source>
</evidence>
<dbReference type="GO" id="GO:0003899">
    <property type="term" value="F:DNA-directed RNA polymerase activity"/>
    <property type="evidence" value="ECO:0007669"/>
    <property type="project" value="UniProtKB-EC"/>
</dbReference>
<dbReference type="InterPro" id="IPR006592">
    <property type="entry name" value="RNA_pol_N"/>
</dbReference>
<dbReference type="GO" id="GO:0006351">
    <property type="term" value="P:DNA-templated transcription"/>
    <property type="evidence" value="ECO:0007669"/>
    <property type="project" value="InterPro"/>
</dbReference>
<evidence type="ECO:0000256" key="6">
    <source>
        <dbReference type="ARBA" id="ARBA00048552"/>
    </source>
</evidence>
<dbReference type="SMART" id="SM00663">
    <property type="entry name" value="RPOLA_N"/>
    <property type="match status" value="1"/>
</dbReference>
<dbReference type="OrthoDB" id="2689729at2759"/>
<dbReference type="InterPro" id="IPR045867">
    <property type="entry name" value="DNA-dir_RpoC_beta_prime"/>
</dbReference>
<dbReference type="GO" id="GO:0003677">
    <property type="term" value="F:DNA binding"/>
    <property type="evidence" value="ECO:0007669"/>
    <property type="project" value="InterPro"/>
</dbReference>
<keyword evidence="4" id="KW-0548">Nucleotidyltransferase</keyword>
<name>A0A9P7D7H9_9AGAM</name>